<name>A0A8H4RHL5_9HELO</name>
<keyword evidence="2" id="KW-1185">Reference proteome</keyword>
<organism evidence="1 2">
    <name type="scientific">Cudoniella acicularis</name>
    <dbReference type="NCBI Taxonomy" id="354080"/>
    <lineage>
        <taxon>Eukaryota</taxon>
        <taxon>Fungi</taxon>
        <taxon>Dikarya</taxon>
        <taxon>Ascomycota</taxon>
        <taxon>Pezizomycotina</taxon>
        <taxon>Leotiomycetes</taxon>
        <taxon>Helotiales</taxon>
        <taxon>Tricladiaceae</taxon>
        <taxon>Cudoniella</taxon>
    </lineage>
</organism>
<dbReference type="Proteomes" id="UP000566819">
    <property type="component" value="Unassembled WGS sequence"/>
</dbReference>
<gene>
    <name evidence="1" type="ORF">G7Y89_g9044</name>
</gene>
<comment type="caution">
    <text evidence="1">The sequence shown here is derived from an EMBL/GenBank/DDBJ whole genome shotgun (WGS) entry which is preliminary data.</text>
</comment>
<evidence type="ECO:0000313" key="2">
    <source>
        <dbReference type="Proteomes" id="UP000566819"/>
    </source>
</evidence>
<sequence length="124" mass="13877">MPVVKLKRIHSSNRHDKTSDTPQELKATIHRIHGRYLMGQTGSIGCATRQWIKIQKYPRPATRIGKSPETPLRLCCCSLLTPDWRGKDGRDSCANQVMVAVHPRLHLRISPPLSRAIPPQAPGS</sequence>
<accession>A0A8H4RHL5</accession>
<reference evidence="1 2" key="1">
    <citation type="submission" date="2020-03" db="EMBL/GenBank/DDBJ databases">
        <title>Draft Genome Sequence of Cudoniella acicularis.</title>
        <authorList>
            <person name="Buettner E."/>
            <person name="Kellner H."/>
        </authorList>
    </citation>
    <scope>NUCLEOTIDE SEQUENCE [LARGE SCALE GENOMIC DNA]</scope>
    <source>
        <strain evidence="1 2">DSM 108380</strain>
    </source>
</reference>
<proteinExistence type="predicted"/>
<dbReference type="AlphaFoldDB" id="A0A8H4RHL5"/>
<evidence type="ECO:0000313" key="1">
    <source>
        <dbReference type="EMBL" id="KAF4629103.1"/>
    </source>
</evidence>
<protein>
    <submittedName>
        <fullName evidence="1">Uncharacterized protein</fullName>
    </submittedName>
</protein>
<dbReference type="EMBL" id="JAAMPI010000719">
    <property type="protein sequence ID" value="KAF4629103.1"/>
    <property type="molecule type" value="Genomic_DNA"/>
</dbReference>